<dbReference type="PROSITE" id="PS50294">
    <property type="entry name" value="WD_REPEATS_REGION"/>
    <property type="match status" value="2"/>
</dbReference>
<dbReference type="SMART" id="SM00320">
    <property type="entry name" value="WD40"/>
    <property type="match status" value="6"/>
</dbReference>
<protein>
    <recommendedName>
        <fullName evidence="11">CAF1B/HIR1 beta-propeller domain-containing protein</fullName>
    </recommendedName>
</protein>
<proteinExistence type="inferred from homology"/>
<dbReference type="GeneID" id="100120651"/>
<reference evidence="12" key="1">
    <citation type="submission" date="2021-01" db="UniProtKB">
        <authorList>
            <consortium name="EnsemblMetazoa"/>
        </authorList>
    </citation>
    <scope>IDENTIFICATION</scope>
</reference>
<dbReference type="EnsemblMetazoa" id="XM_001604217">
    <property type="protein sequence ID" value="XP_001604267"/>
    <property type="gene ID" value="LOC100120651"/>
</dbReference>
<dbReference type="RefSeq" id="XP_001604267.2">
    <property type="nucleotide sequence ID" value="XM_001604217.6"/>
</dbReference>
<feature type="compositionally biased region" description="Low complexity" evidence="10">
    <location>
        <begin position="512"/>
        <end position="526"/>
    </location>
</feature>
<dbReference type="GO" id="GO:0006281">
    <property type="term" value="P:DNA repair"/>
    <property type="evidence" value="ECO:0007669"/>
    <property type="project" value="UniProtKB-KW"/>
</dbReference>
<dbReference type="PANTHER" id="PTHR15271:SF4">
    <property type="entry name" value="CHROMATIN ASSEMBLY FACTOR 1 SUBUNIT B"/>
    <property type="match status" value="1"/>
</dbReference>
<keyword evidence="7" id="KW-0234">DNA repair</keyword>
<dbReference type="GO" id="GO:0005634">
    <property type="term" value="C:nucleus"/>
    <property type="evidence" value="ECO:0007669"/>
    <property type="project" value="UniProtKB-SubCell"/>
</dbReference>
<feature type="region of interest" description="Disordered" evidence="10">
    <location>
        <begin position="440"/>
        <end position="532"/>
    </location>
</feature>
<evidence type="ECO:0000256" key="7">
    <source>
        <dbReference type="ARBA" id="ARBA00023204"/>
    </source>
</evidence>
<name>A0A7M7LM35_NASVI</name>
<keyword evidence="4" id="KW-0677">Repeat</keyword>
<dbReference type="GO" id="GO:0033186">
    <property type="term" value="C:CAF-1 complex"/>
    <property type="evidence" value="ECO:0007669"/>
    <property type="project" value="TreeGrafter"/>
</dbReference>
<dbReference type="InterPro" id="IPR055410">
    <property type="entry name" value="Beta-prop_CAF1B_HIR1"/>
</dbReference>
<dbReference type="SMR" id="A0A7M7LM35"/>
<comment type="subcellular location">
    <subcellularLocation>
        <location evidence="1">Nucleus</location>
    </subcellularLocation>
</comment>
<evidence type="ECO:0000256" key="8">
    <source>
        <dbReference type="ARBA" id="ARBA00023242"/>
    </source>
</evidence>
<evidence type="ECO:0000313" key="12">
    <source>
        <dbReference type="EnsemblMetazoa" id="XP_001604267"/>
    </source>
</evidence>
<feature type="repeat" description="WD" evidence="9">
    <location>
        <begin position="79"/>
        <end position="120"/>
    </location>
</feature>
<dbReference type="FunCoup" id="A0A7M7LM35">
    <property type="interactions" value="1662"/>
</dbReference>
<evidence type="ECO:0000313" key="13">
    <source>
        <dbReference type="Proteomes" id="UP000002358"/>
    </source>
</evidence>
<evidence type="ECO:0000256" key="10">
    <source>
        <dbReference type="SAM" id="MobiDB-lite"/>
    </source>
</evidence>
<feature type="compositionally biased region" description="Basic and acidic residues" evidence="10">
    <location>
        <begin position="445"/>
        <end position="462"/>
    </location>
</feature>
<keyword evidence="5" id="KW-0227">DNA damage</keyword>
<evidence type="ECO:0000259" key="11">
    <source>
        <dbReference type="Pfam" id="PF24105"/>
    </source>
</evidence>
<feature type="repeat" description="WD" evidence="9">
    <location>
        <begin position="138"/>
        <end position="179"/>
    </location>
</feature>
<dbReference type="GO" id="GO:0006334">
    <property type="term" value="P:nucleosome assembly"/>
    <property type="evidence" value="ECO:0007669"/>
    <property type="project" value="TreeGrafter"/>
</dbReference>
<dbReference type="AlphaFoldDB" id="A0A7M7LM35"/>
<sequence>MLKMPAQSREAKMKCTIPEISWHNRGPVLSVDMQIGSSKTPSGEVFWRLASGGADSHVLIWHVTVNEAGEATVSCVADLERHQRTVNVVRFSPSGEMLASGDDESAIILWKQREGSEIPLLPGDDIQNKEQWNSWKVLRGHVEDVYDLSWSPDSNCLVSGSLDNSVILWNVHKGKKIAMLSDYNKGFPQGVTWDPTNKFIATISSDRICRLIDVTAKRTVQRVSKSKIPTPAGHPLEGKVVRLFYDDTFKSFFRRLTFTPDGSLLIVPSGIIEPQESTDKVTNCTVIFSRHNLKEPVAILPSFDEVTNAVRCCPVYFKIREDGPAPMVALPYRIVFAVATDNSVIIYDTQQISPVAVISNIHYTRLTDITWSSDGKVLVASSSDGYCSIIHFQEGELGKVYKMPPQKVTKSNNVKEAPTTPAPFIELDVNAVDIDISKSKSAVKANEDKQKTEDINKQKTQENKNIGENINSVEDKPVRVETESNSNTDPDETEDFQLVLEDTVVESEKPNIKATPPKTEKPPAIISSARTPRRVQLITLSSPKRTKAD</sequence>
<dbReference type="Gene3D" id="2.130.10.10">
    <property type="entry name" value="YVTN repeat-like/Quinoprotein amine dehydrogenase"/>
    <property type="match status" value="2"/>
</dbReference>
<evidence type="ECO:0000256" key="5">
    <source>
        <dbReference type="ARBA" id="ARBA00022763"/>
    </source>
</evidence>
<feature type="compositionally biased region" description="Basic and acidic residues" evidence="10">
    <location>
        <begin position="473"/>
        <end position="482"/>
    </location>
</feature>
<dbReference type="PROSITE" id="PS50082">
    <property type="entry name" value="WD_REPEATS_2"/>
    <property type="match status" value="2"/>
</dbReference>
<dbReference type="InterPro" id="IPR015943">
    <property type="entry name" value="WD40/YVTN_repeat-like_dom_sf"/>
</dbReference>
<dbReference type="InterPro" id="IPR019775">
    <property type="entry name" value="WD40_repeat_CS"/>
</dbReference>
<evidence type="ECO:0000256" key="2">
    <source>
        <dbReference type="ARBA" id="ARBA00007306"/>
    </source>
</evidence>
<comment type="similarity">
    <text evidence="2">Belongs to the WD repeat HIR1 family.</text>
</comment>
<dbReference type="Pfam" id="PF24105">
    <property type="entry name" value="Beta-prop_CAF1B_HIR1"/>
    <property type="match status" value="1"/>
</dbReference>
<evidence type="ECO:0000256" key="1">
    <source>
        <dbReference type="ARBA" id="ARBA00004123"/>
    </source>
</evidence>
<evidence type="ECO:0000256" key="3">
    <source>
        <dbReference type="ARBA" id="ARBA00022574"/>
    </source>
</evidence>
<dbReference type="SUPFAM" id="SSF50978">
    <property type="entry name" value="WD40 repeat-like"/>
    <property type="match status" value="1"/>
</dbReference>
<evidence type="ECO:0000256" key="4">
    <source>
        <dbReference type="ARBA" id="ARBA00022737"/>
    </source>
</evidence>
<accession>A0A7M7LM35</accession>
<keyword evidence="13" id="KW-1185">Reference proteome</keyword>
<dbReference type="InParanoid" id="A0A7M7LM35"/>
<dbReference type="InterPro" id="IPR036322">
    <property type="entry name" value="WD40_repeat_dom_sf"/>
</dbReference>
<evidence type="ECO:0000256" key="9">
    <source>
        <dbReference type="PROSITE-ProRule" id="PRU00221"/>
    </source>
</evidence>
<organism evidence="12 13">
    <name type="scientific">Nasonia vitripennis</name>
    <name type="common">Parasitic wasp</name>
    <dbReference type="NCBI Taxonomy" id="7425"/>
    <lineage>
        <taxon>Eukaryota</taxon>
        <taxon>Metazoa</taxon>
        <taxon>Ecdysozoa</taxon>
        <taxon>Arthropoda</taxon>
        <taxon>Hexapoda</taxon>
        <taxon>Insecta</taxon>
        <taxon>Pterygota</taxon>
        <taxon>Neoptera</taxon>
        <taxon>Endopterygota</taxon>
        <taxon>Hymenoptera</taxon>
        <taxon>Apocrita</taxon>
        <taxon>Proctotrupomorpha</taxon>
        <taxon>Chalcidoidea</taxon>
        <taxon>Pteromalidae</taxon>
        <taxon>Pteromalinae</taxon>
        <taxon>Nasonia</taxon>
    </lineage>
</organism>
<dbReference type="PRINTS" id="PR00319">
    <property type="entry name" value="GPROTEINB"/>
</dbReference>
<dbReference type="Proteomes" id="UP000002358">
    <property type="component" value="Chromosome 3"/>
</dbReference>
<dbReference type="GO" id="GO:0006335">
    <property type="term" value="P:DNA replication-dependent chromatin assembly"/>
    <property type="evidence" value="ECO:0007669"/>
    <property type="project" value="InterPro"/>
</dbReference>
<keyword evidence="3 9" id="KW-0853">WD repeat</keyword>
<dbReference type="OrthoDB" id="71227at2759"/>
<feature type="compositionally biased region" description="Polar residues" evidence="10">
    <location>
        <begin position="463"/>
        <end position="472"/>
    </location>
</feature>
<dbReference type="KEGG" id="nvi:100120651"/>
<dbReference type="InterPro" id="IPR001680">
    <property type="entry name" value="WD40_rpt"/>
</dbReference>
<dbReference type="PROSITE" id="PS00678">
    <property type="entry name" value="WD_REPEATS_1"/>
    <property type="match status" value="1"/>
</dbReference>
<feature type="domain" description="CAF1B/HIR1 beta-propeller" evidence="11">
    <location>
        <begin position="13"/>
        <end position="397"/>
    </location>
</feature>
<evidence type="ECO:0000256" key="6">
    <source>
        <dbReference type="ARBA" id="ARBA00022853"/>
    </source>
</evidence>
<dbReference type="CTD" id="36107"/>
<dbReference type="PANTHER" id="PTHR15271">
    <property type="entry name" value="CHROMATIN ASSEMBLY FACTOR 1 SUBUNIT B"/>
    <property type="match status" value="1"/>
</dbReference>
<keyword evidence="8" id="KW-0539">Nucleus</keyword>
<keyword evidence="6" id="KW-0156">Chromatin regulator</keyword>
<dbReference type="InterPro" id="IPR045145">
    <property type="entry name" value="PTHR15271"/>
</dbReference>
<dbReference type="InterPro" id="IPR001632">
    <property type="entry name" value="WD40_G-protein_beta-like"/>
</dbReference>